<dbReference type="SUPFAM" id="SSF48371">
    <property type="entry name" value="ARM repeat"/>
    <property type="match status" value="1"/>
</dbReference>
<dbReference type="RefSeq" id="XP_029707555.2">
    <property type="nucleotide sequence ID" value="XM_029851695.2"/>
</dbReference>
<dbReference type="Gene3D" id="1.25.10.10">
    <property type="entry name" value="Leucine-rich Repeat Variant"/>
    <property type="match status" value="1"/>
</dbReference>
<dbReference type="Pfam" id="PF01602">
    <property type="entry name" value="Adaptin_N"/>
    <property type="match status" value="1"/>
</dbReference>
<evidence type="ECO:0000313" key="9">
    <source>
        <dbReference type="EnsemblMetazoa" id="AALFPA23_020606.P30422"/>
    </source>
</evidence>
<keyword evidence="2 6" id="KW-0813">Transport</keyword>
<evidence type="ECO:0000256" key="4">
    <source>
        <dbReference type="ARBA" id="ARBA00023136"/>
    </source>
</evidence>
<evidence type="ECO:0000256" key="5">
    <source>
        <dbReference type="ARBA" id="ARBA00029433"/>
    </source>
</evidence>
<dbReference type="Proteomes" id="UP000069940">
    <property type="component" value="Unassembled WGS sequence"/>
</dbReference>
<dbReference type="InterPro" id="IPR012295">
    <property type="entry name" value="TBP_dom_sf"/>
</dbReference>
<accession>A0ABM1ZQ63</accession>
<dbReference type="Pfam" id="PF09066">
    <property type="entry name" value="B2-adapt-app_C"/>
    <property type="match status" value="1"/>
</dbReference>
<dbReference type="SMART" id="SM00809">
    <property type="entry name" value="Alpha_adaptinC2"/>
    <property type="match status" value="1"/>
</dbReference>
<dbReference type="GeneID" id="109428024"/>
<organism evidence="9 10">
    <name type="scientific">Aedes albopictus</name>
    <name type="common">Asian tiger mosquito</name>
    <name type="synonym">Stegomyia albopicta</name>
    <dbReference type="NCBI Taxonomy" id="7160"/>
    <lineage>
        <taxon>Eukaryota</taxon>
        <taxon>Metazoa</taxon>
        <taxon>Ecdysozoa</taxon>
        <taxon>Arthropoda</taxon>
        <taxon>Hexapoda</taxon>
        <taxon>Insecta</taxon>
        <taxon>Pterygota</taxon>
        <taxon>Neoptera</taxon>
        <taxon>Endopterygota</taxon>
        <taxon>Diptera</taxon>
        <taxon>Nematocera</taxon>
        <taxon>Culicoidea</taxon>
        <taxon>Culicidae</taxon>
        <taxon>Culicinae</taxon>
        <taxon>Aedini</taxon>
        <taxon>Aedes</taxon>
        <taxon>Stegomyia</taxon>
    </lineage>
</organism>
<keyword evidence="4 6" id="KW-0472">Membrane</keyword>
<dbReference type="Pfam" id="PF02883">
    <property type="entry name" value="Alpha_adaptinC2"/>
    <property type="match status" value="1"/>
</dbReference>
<feature type="domain" description="Clathrin adaptor alpha/beta/gamma-adaptin appendage Ig-like subdomain" evidence="7">
    <location>
        <begin position="724"/>
        <end position="833"/>
    </location>
</feature>
<keyword evidence="3 6" id="KW-0653">Protein transport</keyword>
<name>A0ABM1ZQ63_AEDAL</name>
<proteinExistence type="inferred from homology"/>
<dbReference type="InterPro" id="IPR009028">
    <property type="entry name" value="Coatomer/calthrin_app_sub_C"/>
</dbReference>
<sequence length="954" mass="104521">MTMIPIAPIQLRVFDSPGMTDSKYFTTTKKGEIFELKSELNNDKKEKKKEAVKKVIASMTVGKDVSALFPDVVNCMQTDNLELKKLVYLYLMNYAKSQPDMAIMAVNTFVKDLPHSQLVKDCEDTNPLIRALAVRTMGCIRVDKITEYLCEPLRKCLKDEDPYVRKTAAVCVAKLYDISSSMVEDQGFLDQLKDLLSDSNPMVVANAVAALSEINEASASGQPLVEMNSATINKLLTALNECTEWGQVFILDSLANYTPKDEREAQSICERITPRLAHANAAVVLSAIKVLMKLLEILASDSDFCAMLTKKLAPPLVTLLSSEPEVQYVALRNINLIVQKRPDILKHEMKVFFVKYNDPIYVKLEKLDIMIRLANQSNIAQVLSELKEYATEVDVDFVRKAVRAIGRCAIKVEPSAERCVSTLLDLIQTKVNYVVQEAIVVIKDIFRKYPNKYESIISTLCENLDTLDEPEARASMVWIIGEYAERIDNADELLDSFLEGFQDENAQVQLQLLTAVVKLFLKRPADTQELVQHVLSLATQDSDNPDLRDRGFIYWRLLSTDPAAAKEVVLADKPLISEETDLLEPTLLDELICHISSLASVYHKPPTAFVEGRGAGVRKSLPNRSASAAGEEAVPEATVIPNQESLIGDLLSMDIGAPAAPAAPVANTSNVDLLGGGLDILLGGNMSETTNNAAAPAATAAAGGAGGLLGDIFGIGPAATTNMIQIPKITWLPADKGKGLEVQGTFSRRNGQIFMDMTFTNKAMQAMTGFAIQLNKNSFGLVPAAPLQVAPLQPSQSTEASLSLGTTGPVQRMEPLNNLQVAIKNNVDIFYFACLVHGNVLFVEDGQLDKRVFLTTWKEIPAANEIQFNLHGIAGTADTVAAKMTANNIFTIAKRNVEGQDMLYQSLKLTNNIWVLLELKLSPGSPDATLSLKTRSVEVGSIIFAAYEQIIRSP</sequence>
<dbReference type="InterPro" id="IPR013037">
    <property type="entry name" value="Clathrin_b-adaptin_app_Ig-like"/>
</dbReference>
<keyword evidence="10" id="KW-1185">Reference proteome</keyword>
<comment type="similarity">
    <text evidence="1 6">Belongs to the adaptor complexes large subunit family.</text>
</comment>
<evidence type="ECO:0000259" key="8">
    <source>
        <dbReference type="SMART" id="SM01020"/>
    </source>
</evidence>
<evidence type="ECO:0000256" key="1">
    <source>
        <dbReference type="ARBA" id="ARBA00006613"/>
    </source>
</evidence>
<dbReference type="SUPFAM" id="SSF55711">
    <property type="entry name" value="Subdomain of clathrin and coatomer appendage domain"/>
    <property type="match status" value="1"/>
</dbReference>
<dbReference type="InterPro" id="IPR016342">
    <property type="entry name" value="AP_complex_bsu_1_2_4"/>
</dbReference>
<evidence type="ECO:0000259" key="7">
    <source>
        <dbReference type="SMART" id="SM00809"/>
    </source>
</evidence>
<dbReference type="SMART" id="SM01020">
    <property type="entry name" value="B2-adapt-app_C"/>
    <property type="match status" value="1"/>
</dbReference>
<reference evidence="10" key="1">
    <citation type="journal article" date="2015" name="Proc. Natl. Acad. Sci. U.S.A.">
        <title>Genome sequence of the Asian Tiger mosquito, Aedes albopictus, reveals insights into its biology, genetics, and evolution.</title>
        <authorList>
            <person name="Chen X.G."/>
            <person name="Jiang X."/>
            <person name="Gu J."/>
            <person name="Xu M."/>
            <person name="Wu Y."/>
            <person name="Deng Y."/>
            <person name="Zhang C."/>
            <person name="Bonizzoni M."/>
            <person name="Dermauw W."/>
            <person name="Vontas J."/>
            <person name="Armbruster P."/>
            <person name="Huang X."/>
            <person name="Yang Y."/>
            <person name="Zhang H."/>
            <person name="He W."/>
            <person name="Peng H."/>
            <person name="Liu Y."/>
            <person name="Wu K."/>
            <person name="Chen J."/>
            <person name="Lirakis M."/>
            <person name="Topalis P."/>
            <person name="Van Leeuwen T."/>
            <person name="Hall A.B."/>
            <person name="Jiang X."/>
            <person name="Thorpe C."/>
            <person name="Mueller R.L."/>
            <person name="Sun C."/>
            <person name="Waterhouse R.M."/>
            <person name="Yan G."/>
            <person name="Tu Z.J."/>
            <person name="Fang X."/>
            <person name="James A.A."/>
        </authorList>
    </citation>
    <scope>NUCLEOTIDE SEQUENCE [LARGE SCALE GENOMIC DNA]</scope>
    <source>
        <strain evidence="10">Foshan</strain>
    </source>
</reference>
<evidence type="ECO:0000313" key="10">
    <source>
        <dbReference type="Proteomes" id="UP000069940"/>
    </source>
</evidence>
<dbReference type="InterPro" id="IPR002553">
    <property type="entry name" value="Clathrin/coatomer_adapt-like_N"/>
</dbReference>
<dbReference type="EnsemblMetazoa" id="AALFPA23_020606.R30422">
    <property type="protein sequence ID" value="AALFPA23_020606.P30422"/>
    <property type="gene ID" value="AALFPA23_020606"/>
</dbReference>
<dbReference type="InterPro" id="IPR011989">
    <property type="entry name" value="ARM-like"/>
</dbReference>
<dbReference type="InterPro" id="IPR016024">
    <property type="entry name" value="ARM-type_fold"/>
</dbReference>
<dbReference type="InterPro" id="IPR015151">
    <property type="entry name" value="B-adaptin_app_sub_C"/>
</dbReference>
<evidence type="ECO:0000256" key="2">
    <source>
        <dbReference type="ARBA" id="ARBA00022448"/>
    </source>
</evidence>
<dbReference type="InterPro" id="IPR026739">
    <property type="entry name" value="AP_beta"/>
</dbReference>
<evidence type="ECO:0000256" key="3">
    <source>
        <dbReference type="ARBA" id="ARBA00022927"/>
    </source>
</evidence>
<evidence type="ECO:0000256" key="6">
    <source>
        <dbReference type="PIRNR" id="PIRNR002291"/>
    </source>
</evidence>
<dbReference type="PIRSF" id="PIRSF002291">
    <property type="entry name" value="AP_complex_beta"/>
    <property type="match status" value="1"/>
</dbReference>
<reference evidence="9" key="2">
    <citation type="submission" date="2025-05" db="UniProtKB">
        <authorList>
            <consortium name="EnsemblMetazoa"/>
        </authorList>
    </citation>
    <scope>IDENTIFICATION</scope>
    <source>
        <strain evidence="9">Foshan</strain>
    </source>
</reference>
<dbReference type="InterPro" id="IPR008152">
    <property type="entry name" value="Clathrin_a/b/g-adaptin_app_Ig"/>
</dbReference>
<comment type="subcellular location">
    <subcellularLocation>
        <location evidence="5">Endomembrane system</location>
        <topology evidence="5">Peripheral membrane protein</topology>
        <orientation evidence="5">Cytoplasmic side</orientation>
    </subcellularLocation>
</comment>
<dbReference type="SUPFAM" id="SSF49348">
    <property type="entry name" value="Clathrin adaptor appendage domain"/>
    <property type="match status" value="1"/>
</dbReference>
<dbReference type="Gene3D" id="3.30.310.10">
    <property type="entry name" value="TATA-Binding Protein"/>
    <property type="match status" value="1"/>
</dbReference>
<dbReference type="InterPro" id="IPR013041">
    <property type="entry name" value="Clathrin_app_Ig-like_sf"/>
</dbReference>
<protein>
    <recommendedName>
        <fullName evidence="6">AP complex subunit beta</fullName>
    </recommendedName>
</protein>
<dbReference type="Gene3D" id="2.60.40.1150">
    <property type="match status" value="1"/>
</dbReference>
<dbReference type="PANTHER" id="PTHR11134">
    <property type="entry name" value="ADAPTOR COMPLEX SUBUNIT BETA FAMILY MEMBER"/>
    <property type="match status" value="1"/>
</dbReference>
<feature type="domain" description="Beta-adaptin appendage C-terminal subdomain" evidence="8">
    <location>
        <begin position="842"/>
        <end position="952"/>
    </location>
</feature>